<protein>
    <submittedName>
        <fullName evidence="2">Uncharacterized protein</fullName>
    </submittedName>
</protein>
<evidence type="ECO:0000313" key="3">
    <source>
        <dbReference type="Proteomes" id="UP000484858"/>
    </source>
</evidence>
<name>A0A829WUY9_GLUOY</name>
<dbReference type="AlphaFoldDB" id="A0A829WUY9"/>
<sequence>MANGSNARKHRCHGTGRQQRFRPILPERPHLPNCLPVTPLQPTAPEAVAGHCHTVRKRSRIECGRPLFS</sequence>
<accession>A0A829WUY9</accession>
<reference evidence="2 3" key="1">
    <citation type="submission" date="2013-04" db="EMBL/GenBank/DDBJ databases">
        <title>Gluconobacter oxydans NBRC 3293 whole genome sequence.</title>
        <authorList>
            <person name="Matsutani M."/>
            <person name="Yakushi T."/>
            <person name="Matsushita K."/>
        </authorList>
    </citation>
    <scope>NUCLEOTIDE SEQUENCE [LARGE SCALE GENOMIC DNA]</scope>
    <source>
        <strain evidence="2 3">NBRC 3293</strain>
    </source>
</reference>
<evidence type="ECO:0000256" key="1">
    <source>
        <dbReference type="SAM" id="MobiDB-lite"/>
    </source>
</evidence>
<proteinExistence type="predicted"/>
<comment type="caution">
    <text evidence="2">The sequence shown here is derived from an EMBL/GenBank/DDBJ whole genome shotgun (WGS) entry which is preliminary data.</text>
</comment>
<feature type="region of interest" description="Disordered" evidence="1">
    <location>
        <begin position="1"/>
        <end position="28"/>
    </location>
</feature>
<dbReference type="Proteomes" id="UP000484858">
    <property type="component" value="Unassembled WGS sequence"/>
</dbReference>
<organism evidence="2 3">
    <name type="scientific">Gluconobacter oxydans NBRC 3293</name>
    <dbReference type="NCBI Taxonomy" id="1315969"/>
    <lineage>
        <taxon>Bacteria</taxon>
        <taxon>Pseudomonadati</taxon>
        <taxon>Pseudomonadota</taxon>
        <taxon>Alphaproteobacteria</taxon>
        <taxon>Acetobacterales</taxon>
        <taxon>Acetobacteraceae</taxon>
        <taxon>Gluconobacter</taxon>
    </lineage>
</organism>
<evidence type="ECO:0000313" key="2">
    <source>
        <dbReference type="EMBL" id="GEM16933.1"/>
    </source>
</evidence>
<gene>
    <name evidence="2" type="ORF">NBRC3293_1431</name>
</gene>
<dbReference type="EMBL" id="BARJ01000008">
    <property type="protein sequence ID" value="GEM16933.1"/>
    <property type="molecule type" value="Genomic_DNA"/>
</dbReference>